<comment type="similarity">
    <text evidence="1 4">Belongs to the short-chain dehydrogenases/reductases (SDR) family.</text>
</comment>
<dbReference type="PRINTS" id="PR00081">
    <property type="entry name" value="GDHRDH"/>
</dbReference>
<organism evidence="5 6">
    <name type="scientific">Aspergillus terreus (strain NIH 2624 / FGSC A1156)</name>
    <dbReference type="NCBI Taxonomy" id="341663"/>
    <lineage>
        <taxon>Eukaryota</taxon>
        <taxon>Fungi</taxon>
        <taxon>Dikarya</taxon>
        <taxon>Ascomycota</taxon>
        <taxon>Pezizomycotina</taxon>
        <taxon>Eurotiomycetes</taxon>
        <taxon>Eurotiomycetidae</taxon>
        <taxon>Eurotiales</taxon>
        <taxon>Aspergillaceae</taxon>
        <taxon>Aspergillus</taxon>
        <taxon>Aspergillus subgen. Circumdati</taxon>
    </lineage>
</organism>
<protein>
    <submittedName>
        <fullName evidence="5">Uncharacterized protein</fullName>
    </submittedName>
</protein>
<dbReference type="CDD" id="cd05233">
    <property type="entry name" value="SDR_c"/>
    <property type="match status" value="1"/>
</dbReference>
<evidence type="ECO:0000256" key="1">
    <source>
        <dbReference type="ARBA" id="ARBA00006484"/>
    </source>
</evidence>
<dbReference type="PANTHER" id="PTHR43180">
    <property type="entry name" value="3-OXOACYL-(ACYL-CARRIER-PROTEIN) REDUCTASE (AFU_ORTHOLOGUE AFUA_6G11210)"/>
    <property type="match status" value="1"/>
</dbReference>
<dbReference type="InterPro" id="IPR020904">
    <property type="entry name" value="Sc_DH/Rdtase_CS"/>
</dbReference>
<evidence type="ECO:0000256" key="2">
    <source>
        <dbReference type="ARBA" id="ARBA00022857"/>
    </source>
</evidence>
<dbReference type="Proteomes" id="UP000007963">
    <property type="component" value="Unassembled WGS sequence"/>
</dbReference>
<dbReference type="SUPFAM" id="SSF51735">
    <property type="entry name" value="NAD(P)-binding Rossmann-fold domains"/>
    <property type="match status" value="1"/>
</dbReference>
<keyword evidence="2" id="KW-0521">NADP</keyword>
<dbReference type="PANTHER" id="PTHR43180:SF63">
    <property type="entry name" value="DEHYDROGENASE_REDUCTASE FAMILY PROTEIN, PUTATIVE (AFU_ORTHOLOGUE AFUA_6G03520)-RELATED"/>
    <property type="match status" value="1"/>
</dbReference>
<dbReference type="GO" id="GO:0044550">
    <property type="term" value="P:secondary metabolite biosynthetic process"/>
    <property type="evidence" value="ECO:0007669"/>
    <property type="project" value="UniProtKB-ARBA"/>
</dbReference>
<dbReference type="OrthoDB" id="37659at2759"/>
<dbReference type="OMA" id="MKETSWP"/>
<dbReference type="PROSITE" id="PS00061">
    <property type="entry name" value="ADH_SHORT"/>
    <property type="match status" value="1"/>
</dbReference>
<dbReference type="RefSeq" id="XP_001216805.1">
    <property type="nucleotide sequence ID" value="XM_001216805.1"/>
</dbReference>
<reference evidence="6" key="1">
    <citation type="submission" date="2005-09" db="EMBL/GenBank/DDBJ databases">
        <title>Annotation of the Aspergillus terreus NIH2624 genome.</title>
        <authorList>
            <person name="Birren B.W."/>
            <person name="Lander E.S."/>
            <person name="Galagan J.E."/>
            <person name="Nusbaum C."/>
            <person name="Devon K."/>
            <person name="Henn M."/>
            <person name="Ma L.-J."/>
            <person name="Jaffe D.B."/>
            <person name="Butler J."/>
            <person name="Alvarez P."/>
            <person name="Gnerre S."/>
            <person name="Grabherr M."/>
            <person name="Kleber M."/>
            <person name="Mauceli E.W."/>
            <person name="Brockman W."/>
            <person name="Rounsley S."/>
            <person name="Young S.K."/>
            <person name="LaButti K."/>
            <person name="Pushparaj V."/>
            <person name="DeCaprio D."/>
            <person name="Crawford M."/>
            <person name="Koehrsen M."/>
            <person name="Engels R."/>
            <person name="Montgomery P."/>
            <person name="Pearson M."/>
            <person name="Howarth C."/>
            <person name="Larson L."/>
            <person name="Luoma S."/>
            <person name="White J."/>
            <person name="Alvarado L."/>
            <person name="Kodira C.D."/>
            <person name="Zeng Q."/>
            <person name="Oleary S."/>
            <person name="Yandava C."/>
            <person name="Denning D.W."/>
            <person name="Nierman W.C."/>
            <person name="Milne T."/>
            <person name="Madden K."/>
        </authorList>
    </citation>
    <scope>NUCLEOTIDE SEQUENCE [LARGE SCALE GENOMIC DNA]</scope>
    <source>
        <strain evidence="6">NIH 2624 / FGSC A1156</strain>
    </source>
</reference>
<dbReference type="FunFam" id="3.40.50.720:FF:000084">
    <property type="entry name" value="Short-chain dehydrogenase reductase"/>
    <property type="match status" value="1"/>
</dbReference>
<evidence type="ECO:0000313" key="6">
    <source>
        <dbReference type="Proteomes" id="UP000007963"/>
    </source>
</evidence>
<dbReference type="EMBL" id="CH476605">
    <property type="protein sequence ID" value="EAU31357.1"/>
    <property type="molecule type" value="Genomic_DNA"/>
</dbReference>
<name>Q0CDQ0_ASPTN</name>
<accession>Q0CDQ0</accession>
<evidence type="ECO:0000256" key="4">
    <source>
        <dbReference type="RuleBase" id="RU000363"/>
    </source>
</evidence>
<dbReference type="AlphaFoldDB" id="Q0CDQ0"/>
<dbReference type="Pfam" id="PF00106">
    <property type="entry name" value="adh_short"/>
    <property type="match status" value="1"/>
</dbReference>
<evidence type="ECO:0000256" key="3">
    <source>
        <dbReference type="ARBA" id="ARBA00023002"/>
    </source>
</evidence>
<sequence>MSELSGKTCLVTGGASGLGKAIATRFLDAGANVVICDVNDERLQQTSTELAGRGTLKTIKADITSAAAVQSLFDEITATFQKVDVLVNNAGIMDRFDPVGDLDEGLWNKVMAVNLTAPYLLSKLAVRDMLKQDGPDGCIINIVSLAGKAGWAAGAAYTASKHGLVGLTKNTAAFYGNQGIRCNALMMGGMNTNITDAFMAGVNQEGMKKVKELMEAVKTPLCELEQVAELCLTVASSKGARLINGACIPVDNGFCGIVG</sequence>
<dbReference type="InterPro" id="IPR036291">
    <property type="entry name" value="NAD(P)-bd_dom_sf"/>
</dbReference>
<dbReference type="Gene3D" id="3.40.50.720">
    <property type="entry name" value="NAD(P)-binding Rossmann-like Domain"/>
    <property type="match status" value="1"/>
</dbReference>
<evidence type="ECO:0000313" key="5">
    <source>
        <dbReference type="EMBL" id="EAU31357.1"/>
    </source>
</evidence>
<dbReference type="InterPro" id="IPR002347">
    <property type="entry name" value="SDR_fam"/>
</dbReference>
<dbReference type="GO" id="GO:0016491">
    <property type="term" value="F:oxidoreductase activity"/>
    <property type="evidence" value="ECO:0007669"/>
    <property type="project" value="UniProtKB-KW"/>
</dbReference>
<dbReference type="HOGENOM" id="CLU_010194_1_0_1"/>
<dbReference type="VEuPathDB" id="FungiDB:ATEG_08184"/>
<keyword evidence="3" id="KW-0560">Oxidoreductase</keyword>
<proteinExistence type="inferred from homology"/>
<dbReference type="GeneID" id="4353194"/>
<dbReference type="eggNOG" id="KOG0725">
    <property type="taxonomic scope" value="Eukaryota"/>
</dbReference>
<dbReference type="STRING" id="341663.Q0CDQ0"/>
<gene>
    <name evidence="5" type="ORF">ATEG_08184</name>
</gene>
<dbReference type="PRINTS" id="PR00080">
    <property type="entry name" value="SDRFAMILY"/>
</dbReference>